<dbReference type="Pfam" id="PF00583">
    <property type="entry name" value="Acetyltransf_1"/>
    <property type="match status" value="1"/>
</dbReference>
<gene>
    <name evidence="4" type="ORF">GCM10009769_20940</name>
</gene>
<dbReference type="GO" id="GO:0016747">
    <property type="term" value="F:acyltransferase activity, transferring groups other than amino-acyl groups"/>
    <property type="evidence" value="ECO:0007669"/>
    <property type="project" value="InterPro"/>
</dbReference>
<sequence length="368" mass="39971">MTTAGRPPYTVEELDVPTTMHDDPARVAAFRAWLAVSDRAEAAVHGLPELAWTADEYLPMCHTPGAPSRLFVARDASGTVVGAASYDSKEEPGTTNCWLAVGVDPAHQGRGVGSLLADHVERIAREQGRTQWKTYAVSRQVGPASGDGFLQAPTGHGAVPADEAGVRFLTRRGWRFGQVNRISRLALPADVAVVGAARARAVSAAGDAYRTHRWTGRTPERWLDGVALLRTRMSTDAPEGDMEEPEDVWDADRLREQEAEFDLAPRTMVTVAVEDVASGSLVGFSQLAVPDDPGRAVMQWDTLVLREHRGHRLGWLLKVEGIASVEQAFPGRPSIITFNAEENRPMLDVNEAVGFVGVGSEGIWEHRD</sequence>
<feature type="domain" description="N-acetyltransferase" evidence="3">
    <location>
        <begin position="20"/>
        <end position="190"/>
    </location>
</feature>
<keyword evidence="2" id="KW-0012">Acyltransferase</keyword>
<reference evidence="4" key="1">
    <citation type="journal article" date="2014" name="Int. J. Syst. Evol. Microbiol.">
        <title>Complete genome sequence of Corynebacterium casei LMG S-19264T (=DSM 44701T), isolated from a smear-ripened cheese.</title>
        <authorList>
            <consortium name="US DOE Joint Genome Institute (JGI-PGF)"/>
            <person name="Walter F."/>
            <person name="Albersmeier A."/>
            <person name="Kalinowski J."/>
            <person name="Ruckert C."/>
        </authorList>
    </citation>
    <scope>NUCLEOTIDE SEQUENCE</scope>
    <source>
        <strain evidence="4">JCM 1480</strain>
    </source>
</reference>
<evidence type="ECO:0000259" key="3">
    <source>
        <dbReference type="PROSITE" id="PS51186"/>
    </source>
</evidence>
<keyword evidence="1 4" id="KW-0808">Transferase</keyword>
<evidence type="ECO:0000313" key="5">
    <source>
        <dbReference type="Proteomes" id="UP000648535"/>
    </source>
</evidence>
<proteinExistence type="predicted"/>
<evidence type="ECO:0000256" key="2">
    <source>
        <dbReference type="ARBA" id="ARBA00023315"/>
    </source>
</evidence>
<dbReference type="CDD" id="cd04301">
    <property type="entry name" value="NAT_SF"/>
    <property type="match status" value="1"/>
</dbReference>
<organism evidence="4 5">
    <name type="scientific">Curtobacterium luteum</name>
    <dbReference type="NCBI Taxonomy" id="33881"/>
    <lineage>
        <taxon>Bacteria</taxon>
        <taxon>Bacillati</taxon>
        <taxon>Actinomycetota</taxon>
        <taxon>Actinomycetes</taxon>
        <taxon>Micrococcales</taxon>
        <taxon>Microbacteriaceae</taxon>
        <taxon>Curtobacterium</taxon>
    </lineage>
</organism>
<accession>A0A8H9G916</accession>
<dbReference type="SUPFAM" id="SSF55729">
    <property type="entry name" value="Acyl-CoA N-acyltransferases (Nat)"/>
    <property type="match status" value="2"/>
</dbReference>
<evidence type="ECO:0000256" key="1">
    <source>
        <dbReference type="ARBA" id="ARBA00022679"/>
    </source>
</evidence>
<dbReference type="Proteomes" id="UP000648535">
    <property type="component" value="Unassembled WGS sequence"/>
</dbReference>
<dbReference type="InterPro" id="IPR016181">
    <property type="entry name" value="Acyl_CoA_acyltransferase"/>
</dbReference>
<dbReference type="InterPro" id="IPR000182">
    <property type="entry name" value="GNAT_dom"/>
</dbReference>
<comment type="caution">
    <text evidence="4">The sequence shown here is derived from an EMBL/GenBank/DDBJ whole genome shotgun (WGS) entry which is preliminary data.</text>
</comment>
<dbReference type="Gene3D" id="3.40.630.30">
    <property type="match status" value="1"/>
</dbReference>
<protein>
    <submittedName>
        <fullName evidence="4">GNAT family N-acetyltransferase</fullName>
    </submittedName>
</protein>
<name>A0A8H9G916_9MICO</name>
<dbReference type="InterPro" id="IPR050832">
    <property type="entry name" value="Bact_Acetyltransf"/>
</dbReference>
<dbReference type="AlphaFoldDB" id="A0A8H9G916"/>
<dbReference type="RefSeq" id="WP_175328837.1">
    <property type="nucleotide sequence ID" value="NZ_BMOI01000008.1"/>
</dbReference>
<dbReference type="PANTHER" id="PTHR43877">
    <property type="entry name" value="AMINOALKYLPHOSPHONATE N-ACETYLTRANSFERASE-RELATED-RELATED"/>
    <property type="match status" value="1"/>
</dbReference>
<reference evidence="4" key="2">
    <citation type="submission" date="2020-09" db="EMBL/GenBank/DDBJ databases">
        <authorList>
            <person name="Sun Q."/>
            <person name="Ohkuma M."/>
        </authorList>
    </citation>
    <scope>NUCLEOTIDE SEQUENCE</scope>
    <source>
        <strain evidence="4">JCM 1480</strain>
    </source>
</reference>
<dbReference type="EMBL" id="BMOI01000008">
    <property type="protein sequence ID" value="GGL02667.1"/>
    <property type="molecule type" value="Genomic_DNA"/>
</dbReference>
<evidence type="ECO:0000313" key="4">
    <source>
        <dbReference type="EMBL" id="GGL02667.1"/>
    </source>
</evidence>
<dbReference type="PROSITE" id="PS51186">
    <property type="entry name" value="GNAT"/>
    <property type="match status" value="1"/>
</dbReference>